<dbReference type="InterPro" id="IPR002539">
    <property type="entry name" value="MaoC-like_dom"/>
</dbReference>
<dbReference type="PANTHER" id="PTHR42993">
    <property type="entry name" value="MAOC-LIKE DEHYDRATASE DOMAIN-CONTAINING PROTEIN"/>
    <property type="match status" value="1"/>
</dbReference>
<name>A0ABS1SSB0_9MICO</name>
<feature type="domain" description="MaoC-like" evidence="2">
    <location>
        <begin position="12"/>
        <end position="126"/>
    </location>
</feature>
<keyword evidence="4" id="KW-1185">Reference proteome</keyword>
<dbReference type="InterPro" id="IPR029069">
    <property type="entry name" value="HotDog_dom_sf"/>
</dbReference>
<dbReference type="SUPFAM" id="SSF54637">
    <property type="entry name" value="Thioesterase/thiol ester dehydrase-isomerase"/>
    <property type="match status" value="1"/>
</dbReference>
<comment type="caution">
    <text evidence="3">The sequence shown here is derived from an EMBL/GenBank/DDBJ whole genome shotgun (WGS) entry which is preliminary data.</text>
</comment>
<reference evidence="3 4" key="1">
    <citation type="submission" date="2018-09" db="EMBL/GenBank/DDBJ databases">
        <title>Comparative genomics of Leucobacter spp.</title>
        <authorList>
            <person name="Reis A.C."/>
            <person name="Kolvenbach B.A."/>
            <person name="Corvini P.F.X."/>
            <person name="Nunes O.C."/>
        </authorList>
    </citation>
    <scope>NUCLEOTIDE SEQUENCE [LARGE SCALE GENOMIC DNA]</scope>
    <source>
        <strain evidence="3 4">L-1</strain>
    </source>
</reference>
<comment type="similarity">
    <text evidence="1">Belongs to the enoyl-CoA hydratase/isomerase family.</text>
</comment>
<dbReference type="Gene3D" id="3.10.129.10">
    <property type="entry name" value="Hotdog Thioesterase"/>
    <property type="match status" value="1"/>
</dbReference>
<evidence type="ECO:0000256" key="1">
    <source>
        <dbReference type="ARBA" id="ARBA00005254"/>
    </source>
</evidence>
<dbReference type="Proteomes" id="UP001646141">
    <property type="component" value="Unassembled WGS sequence"/>
</dbReference>
<dbReference type="PANTHER" id="PTHR42993:SF1">
    <property type="entry name" value="MAOC-LIKE DEHYDRATASE DOMAIN-CONTAINING PROTEIN"/>
    <property type="match status" value="1"/>
</dbReference>
<organism evidence="3 4">
    <name type="scientific">Leucobacter chromiireducens subsp. chromiireducens</name>
    <dbReference type="NCBI Taxonomy" id="660067"/>
    <lineage>
        <taxon>Bacteria</taxon>
        <taxon>Bacillati</taxon>
        <taxon>Actinomycetota</taxon>
        <taxon>Actinomycetes</taxon>
        <taxon>Micrococcales</taxon>
        <taxon>Microbacteriaceae</taxon>
        <taxon>Leucobacter</taxon>
    </lineage>
</organism>
<proteinExistence type="inferred from homology"/>
<evidence type="ECO:0000259" key="2">
    <source>
        <dbReference type="Pfam" id="PF01575"/>
    </source>
</evidence>
<gene>
    <name evidence="3" type="ORF">D3226_13940</name>
</gene>
<protein>
    <submittedName>
        <fullName evidence="3">MaoC family dehydratase</fullName>
    </submittedName>
</protein>
<evidence type="ECO:0000313" key="4">
    <source>
        <dbReference type="Proteomes" id="UP001646141"/>
    </source>
</evidence>
<dbReference type="CDD" id="cd03450">
    <property type="entry name" value="NodN"/>
    <property type="match status" value="1"/>
</dbReference>
<evidence type="ECO:0000313" key="3">
    <source>
        <dbReference type="EMBL" id="MBL3691042.1"/>
    </source>
</evidence>
<dbReference type="InterPro" id="IPR039375">
    <property type="entry name" value="NodN-like"/>
</dbReference>
<dbReference type="Pfam" id="PF01575">
    <property type="entry name" value="MaoC_dehydratas"/>
    <property type="match status" value="1"/>
</dbReference>
<sequence>MLHGLAGVRAAAGAELGPTTWFEVTQERVDDFARVTEDWQPIHCDPELAAASMFGGTIAHGYLTVALLSRFARELYRIEGTRTVVNYGLDRVRFPAPLRVGGRVRARARVGEATARGALLDVPVTYTLEAEGEARPVLVAETRILVDAP</sequence>
<dbReference type="EMBL" id="QYAD01000006">
    <property type="protein sequence ID" value="MBL3691042.1"/>
    <property type="molecule type" value="Genomic_DNA"/>
</dbReference>
<accession>A0ABS1SSB0</accession>